<dbReference type="Proteomes" id="UP001301958">
    <property type="component" value="Unassembled WGS sequence"/>
</dbReference>
<reference evidence="1" key="2">
    <citation type="submission" date="2023-05" db="EMBL/GenBank/DDBJ databases">
        <authorList>
            <consortium name="Lawrence Berkeley National Laboratory"/>
            <person name="Steindorff A."/>
            <person name="Hensen N."/>
            <person name="Bonometti L."/>
            <person name="Westerberg I."/>
            <person name="Brannstrom I.O."/>
            <person name="Guillou S."/>
            <person name="Cros-Aarteil S."/>
            <person name="Calhoun S."/>
            <person name="Haridas S."/>
            <person name="Kuo A."/>
            <person name="Mondo S."/>
            <person name="Pangilinan J."/>
            <person name="Riley R."/>
            <person name="Labutti K."/>
            <person name="Andreopoulos B."/>
            <person name="Lipzen A."/>
            <person name="Chen C."/>
            <person name="Yanf M."/>
            <person name="Daum C."/>
            <person name="Ng V."/>
            <person name="Clum A."/>
            <person name="Ohm R."/>
            <person name="Martin F."/>
            <person name="Silar P."/>
            <person name="Natvig D."/>
            <person name="Lalanne C."/>
            <person name="Gautier V."/>
            <person name="Ament-Velasquez S.L."/>
            <person name="Kruys A."/>
            <person name="Hutchinson M.I."/>
            <person name="Powell A.J."/>
            <person name="Barry K."/>
            <person name="Miller A.N."/>
            <person name="Grigoriev I.V."/>
            <person name="Debuchy R."/>
            <person name="Gladieux P."/>
            <person name="Thoren M.H."/>
            <person name="Johannesson H."/>
        </authorList>
    </citation>
    <scope>NUCLEOTIDE SEQUENCE</scope>
    <source>
        <strain evidence="1">CBS 990.96</strain>
    </source>
</reference>
<keyword evidence="2" id="KW-1185">Reference proteome</keyword>
<organism evidence="1 2">
    <name type="scientific">Podospora fimiseda</name>
    <dbReference type="NCBI Taxonomy" id="252190"/>
    <lineage>
        <taxon>Eukaryota</taxon>
        <taxon>Fungi</taxon>
        <taxon>Dikarya</taxon>
        <taxon>Ascomycota</taxon>
        <taxon>Pezizomycotina</taxon>
        <taxon>Sordariomycetes</taxon>
        <taxon>Sordariomycetidae</taxon>
        <taxon>Sordariales</taxon>
        <taxon>Podosporaceae</taxon>
        <taxon>Podospora</taxon>
    </lineage>
</organism>
<evidence type="ECO:0000313" key="2">
    <source>
        <dbReference type="Proteomes" id="UP001301958"/>
    </source>
</evidence>
<name>A0AAN7BNC4_9PEZI</name>
<protein>
    <recommendedName>
        <fullName evidence="3">Cytoskeleton-associated protein</fullName>
    </recommendedName>
</protein>
<evidence type="ECO:0000313" key="1">
    <source>
        <dbReference type="EMBL" id="KAK4226133.1"/>
    </source>
</evidence>
<gene>
    <name evidence="1" type="ORF">QBC38DRAFT_444909</name>
</gene>
<comment type="caution">
    <text evidence="1">The sequence shown here is derived from an EMBL/GenBank/DDBJ whole genome shotgun (WGS) entry which is preliminary data.</text>
</comment>
<reference evidence="1" key="1">
    <citation type="journal article" date="2023" name="Mol. Phylogenet. Evol.">
        <title>Genome-scale phylogeny and comparative genomics of the fungal order Sordariales.</title>
        <authorList>
            <person name="Hensen N."/>
            <person name="Bonometti L."/>
            <person name="Westerberg I."/>
            <person name="Brannstrom I.O."/>
            <person name="Guillou S."/>
            <person name="Cros-Aarteil S."/>
            <person name="Calhoun S."/>
            <person name="Haridas S."/>
            <person name="Kuo A."/>
            <person name="Mondo S."/>
            <person name="Pangilinan J."/>
            <person name="Riley R."/>
            <person name="LaButti K."/>
            <person name="Andreopoulos B."/>
            <person name="Lipzen A."/>
            <person name="Chen C."/>
            <person name="Yan M."/>
            <person name="Daum C."/>
            <person name="Ng V."/>
            <person name="Clum A."/>
            <person name="Steindorff A."/>
            <person name="Ohm R.A."/>
            <person name="Martin F."/>
            <person name="Silar P."/>
            <person name="Natvig D.O."/>
            <person name="Lalanne C."/>
            <person name="Gautier V."/>
            <person name="Ament-Velasquez S.L."/>
            <person name="Kruys A."/>
            <person name="Hutchinson M.I."/>
            <person name="Powell A.J."/>
            <person name="Barry K."/>
            <person name="Miller A.N."/>
            <person name="Grigoriev I.V."/>
            <person name="Debuchy R."/>
            <person name="Gladieux P."/>
            <person name="Hiltunen Thoren M."/>
            <person name="Johannesson H."/>
        </authorList>
    </citation>
    <scope>NUCLEOTIDE SEQUENCE</scope>
    <source>
        <strain evidence="1">CBS 990.96</strain>
    </source>
</reference>
<dbReference type="EMBL" id="MU865353">
    <property type="protein sequence ID" value="KAK4226133.1"/>
    <property type="molecule type" value="Genomic_DNA"/>
</dbReference>
<accession>A0AAN7BNC4</accession>
<evidence type="ECO:0008006" key="3">
    <source>
        <dbReference type="Google" id="ProtNLM"/>
    </source>
</evidence>
<dbReference type="AlphaFoldDB" id="A0AAN7BNC4"/>
<sequence length="342" mass="40060">MGWFGQLPILFRQDSLAMTTIIANAIIGGFVMRLVLRAWLEDAKVEPVQPKTQYITQETEDALKLTTLDTLLGHYNYSIRETSAKIVCDRAINDKDTVEQLLWGITHPDYDERIKNLRALAIVTDPQSLEKLHTWKAYAALVRSLEHCLDPDQEVLNPDDWDEYPLRDMAEKLCLMFVSQLVSCFDCEKLVNAKFVEKWLAKQNWGKTDEERQRNFTEYMRRKRNRITEVVDSIKQRDVGRKTLEDAKLIPYHDPGQIEAESTHPYIQRFNIMLPNDLNLDNLHDNDTARALIRSFRENFDEEAFQESYRTLRQRREAMVLGDRSRPLNNDDIIQRELDPTS</sequence>
<proteinExistence type="predicted"/>